<protein>
    <submittedName>
        <fullName evidence="1">Sulfur carrier protein</fullName>
    </submittedName>
</protein>
<accession>A0A1G8NEC9</accession>
<sequence>MSEPQTAVPIGVTVNGEDHEFPVPVTMSQLLEQLSLPTKGIAVAVDGAVFPRTRWDEPVRRGSEIEILTAVQGG</sequence>
<organism evidence="1 2">
    <name type="scientific">Rhodococcus triatomae</name>
    <dbReference type="NCBI Taxonomy" id="300028"/>
    <lineage>
        <taxon>Bacteria</taxon>
        <taxon>Bacillati</taxon>
        <taxon>Actinomycetota</taxon>
        <taxon>Actinomycetes</taxon>
        <taxon>Mycobacteriales</taxon>
        <taxon>Nocardiaceae</taxon>
        <taxon>Rhodococcus</taxon>
    </lineage>
</organism>
<gene>
    <name evidence="1" type="ORF">SAMN05444695_11141</name>
</gene>
<dbReference type="OrthoDB" id="163636at2"/>
<dbReference type="Pfam" id="PF02597">
    <property type="entry name" value="ThiS"/>
    <property type="match status" value="1"/>
</dbReference>
<dbReference type="EMBL" id="FNDN01000011">
    <property type="protein sequence ID" value="SDI78523.1"/>
    <property type="molecule type" value="Genomic_DNA"/>
</dbReference>
<reference evidence="1 2" key="1">
    <citation type="submission" date="2016-10" db="EMBL/GenBank/DDBJ databases">
        <authorList>
            <person name="de Groot N.N."/>
        </authorList>
    </citation>
    <scope>NUCLEOTIDE SEQUENCE [LARGE SCALE GENOMIC DNA]</scope>
    <source>
        <strain evidence="1 2">DSM 44892</strain>
    </source>
</reference>
<proteinExistence type="predicted"/>
<dbReference type="PANTHER" id="PTHR34472:SF1">
    <property type="entry name" value="SULFUR CARRIER PROTEIN THIS"/>
    <property type="match status" value="1"/>
</dbReference>
<dbReference type="InterPro" id="IPR003749">
    <property type="entry name" value="ThiS/MoaD-like"/>
</dbReference>
<dbReference type="NCBIfam" id="TIGR01683">
    <property type="entry name" value="thiS"/>
    <property type="match status" value="1"/>
</dbReference>
<name>A0A1G8NEC9_9NOCA</name>
<dbReference type="PANTHER" id="PTHR34472">
    <property type="entry name" value="SULFUR CARRIER PROTEIN THIS"/>
    <property type="match status" value="1"/>
</dbReference>
<dbReference type="Proteomes" id="UP000183263">
    <property type="component" value="Unassembled WGS sequence"/>
</dbReference>
<dbReference type="RefSeq" id="WP_072738987.1">
    <property type="nucleotide sequence ID" value="NZ_CP048813.1"/>
</dbReference>
<dbReference type="InterPro" id="IPR012675">
    <property type="entry name" value="Beta-grasp_dom_sf"/>
</dbReference>
<dbReference type="InterPro" id="IPR016155">
    <property type="entry name" value="Mopterin_synth/thiamin_S_b"/>
</dbReference>
<dbReference type="SUPFAM" id="SSF54285">
    <property type="entry name" value="MoaD/ThiS"/>
    <property type="match status" value="1"/>
</dbReference>
<keyword evidence="2" id="KW-1185">Reference proteome</keyword>
<dbReference type="CDD" id="cd00565">
    <property type="entry name" value="Ubl_ThiS"/>
    <property type="match status" value="1"/>
</dbReference>
<dbReference type="AlphaFoldDB" id="A0A1G8NEC9"/>
<evidence type="ECO:0000313" key="2">
    <source>
        <dbReference type="Proteomes" id="UP000183263"/>
    </source>
</evidence>
<evidence type="ECO:0000313" key="1">
    <source>
        <dbReference type="EMBL" id="SDI78523.1"/>
    </source>
</evidence>
<dbReference type="Gene3D" id="3.10.20.30">
    <property type="match status" value="1"/>
</dbReference>
<dbReference type="InterPro" id="IPR010035">
    <property type="entry name" value="Thi_S"/>
</dbReference>